<sequence length="280" mass="28975">MAMSAVAAVAAVSVSDAGAVPVSEVSGPAEPAPEGYQGRQFVDSTGCMFVRVPGSDGGFVWAPVATAEGEHLCGHKPTATLNLSVDAPPPPQEPAPAPEPLPKATPDAIEEPAEPQDAVAEPLPAPAGTEIAPPESVSTSTRPSRLLSITLVPRTATECAGAAEVVEAYLLADGREPLRCAGPSDDPLTELVARGYLKAPARAPAVPKGARYLQLGAFGQALHADRCAALVERLGFAAERRARRGSSLTLVLAGPFDDPEDLRAAWVAFHTAGYRDAFYR</sequence>
<feature type="compositionally biased region" description="Pro residues" evidence="1">
    <location>
        <begin position="87"/>
        <end position="103"/>
    </location>
</feature>
<comment type="caution">
    <text evidence="4">The sequence shown here is derived from an EMBL/GenBank/DDBJ whole genome shotgun (WGS) entry which is preliminary data.</text>
</comment>
<feature type="domain" description="SPOR" evidence="3">
    <location>
        <begin position="205"/>
        <end position="280"/>
    </location>
</feature>
<keyword evidence="5" id="KW-1185">Reference proteome</keyword>
<evidence type="ECO:0000256" key="2">
    <source>
        <dbReference type="SAM" id="SignalP"/>
    </source>
</evidence>
<organism evidence="4 5">
    <name type="scientific">Albidovulum sediminicola</name>
    <dbReference type="NCBI Taxonomy" id="2984331"/>
    <lineage>
        <taxon>Bacteria</taxon>
        <taxon>Pseudomonadati</taxon>
        <taxon>Pseudomonadota</taxon>
        <taxon>Alphaproteobacteria</taxon>
        <taxon>Rhodobacterales</taxon>
        <taxon>Paracoccaceae</taxon>
        <taxon>Albidovulum</taxon>
    </lineage>
</organism>
<dbReference type="EMBL" id="JAOWLA010000010">
    <property type="protein sequence ID" value="MCV2865395.1"/>
    <property type="molecule type" value="Genomic_DNA"/>
</dbReference>
<dbReference type="Proteomes" id="UP001652503">
    <property type="component" value="Unassembled WGS sequence"/>
</dbReference>
<feature type="chain" id="PRO_5046781687" evidence="2">
    <location>
        <begin position="20"/>
        <end position="280"/>
    </location>
</feature>
<gene>
    <name evidence="4" type="ORF">OE647_11725</name>
</gene>
<evidence type="ECO:0000313" key="4">
    <source>
        <dbReference type="EMBL" id="MCV2865395.1"/>
    </source>
</evidence>
<accession>A0ABT2Z2N4</accession>
<reference evidence="4 5" key="1">
    <citation type="submission" date="2022-10" db="EMBL/GenBank/DDBJ databases">
        <title>Defluviimonas sp. nov., isolated from ocean surface water.</title>
        <authorList>
            <person name="He W."/>
            <person name="Wang L."/>
            <person name="Zhang D.-F."/>
        </authorList>
    </citation>
    <scope>NUCLEOTIDE SEQUENCE [LARGE SCALE GENOMIC DNA]</scope>
    <source>
        <strain evidence="4 5">WL0075</strain>
    </source>
</reference>
<dbReference type="InterPro" id="IPR036680">
    <property type="entry name" value="SPOR-like_sf"/>
</dbReference>
<evidence type="ECO:0000256" key="1">
    <source>
        <dbReference type="SAM" id="MobiDB-lite"/>
    </source>
</evidence>
<protein>
    <submittedName>
        <fullName evidence="4">SPOR domain-containing protein</fullName>
    </submittedName>
</protein>
<feature type="region of interest" description="Disordered" evidence="1">
    <location>
        <begin position="79"/>
        <end position="143"/>
    </location>
</feature>
<dbReference type="RefSeq" id="WP_263721916.1">
    <property type="nucleotide sequence ID" value="NZ_JAOWLA010000010.1"/>
</dbReference>
<dbReference type="Pfam" id="PF05036">
    <property type="entry name" value="SPOR"/>
    <property type="match status" value="1"/>
</dbReference>
<evidence type="ECO:0000313" key="5">
    <source>
        <dbReference type="Proteomes" id="UP001652503"/>
    </source>
</evidence>
<name>A0ABT2Z2N4_9RHOB</name>
<evidence type="ECO:0000259" key="3">
    <source>
        <dbReference type="PROSITE" id="PS51724"/>
    </source>
</evidence>
<feature type="signal peptide" evidence="2">
    <location>
        <begin position="1"/>
        <end position="19"/>
    </location>
</feature>
<dbReference type="Gene3D" id="3.30.70.1070">
    <property type="entry name" value="Sporulation related repeat"/>
    <property type="match status" value="1"/>
</dbReference>
<dbReference type="SUPFAM" id="SSF110997">
    <property type="entry name" value="Sporulation related repeat"/>
    <property type="match status" value="1"/>
</dbReference>
<proteinExistence type="predicted"/>
<dbReference type="InterPro" id="IPR007730">
    <property type="entry name" value="SPOR-like_dom"/>
</dbReference>
<keyword evidence="2" id="KW-0732">Signal</keyword>
<dbReference type="PROSITE" id="PS51724">
    <property type="entry name" value="SPOR"/>
    <property type="match status" value="1"/>
</dbReference>